<feature type="region of interest" description="Disordered" evidence="1">
    <location>
        <begin position="48"/>
        <end position="70"/>
    </location>
</feature>
<protein>
    <submittedName>
        <fullName evidence="2">Uncharacterized protein</fullName>
    </submittedName>
</protein>
<reference evidence="2 3" key="1">
    <citation type="submission" date="2024-04" db="EMBL/GenBank/DDBJ databases">
        <authorList>
            <consortium name="Genoscope - CEA"/>
            <person name="William W."/>
        </authorList>
    </citation>
    <scope>NUCLEOTIDE SEQUENCE [LARGE SCALE GENOMIC DNA]</scope>
</reference>
<evidence type="ECO:0000313" key="3">
    <source>
        <dbReference type="Proteomes" id="UP001497497"/>
    </source>
</evidence>
<dbReference type="AlphaFoldDB" id="A0AAV2ILI9"/>
<evidence type="ECO:0000256" key="1">
    <source>
        <dbReference type="SAM" id="MobiDB-lite"/>
    </source>
</evidence>
<proteinExistence type="predicted"/>
<gene>
    <name evidence="2" type="ORF">GSLYS_00021311001</name>
</gene>
<comment type="caution">
    <text evidence="2">The sequence shown here is derived from an EMBL/GenBank/DDBJ whole genome shotgun (WGS) entry which is preliminary data.</text>
</comment>
<feature type="compositionally biased region" description="Acidic residues" evidence="1">
    <location>
        <begin position="372"/>
        <end position="382"/>
    </location>
</feature>
<dbReference type="Proteomes" id="UP001497497">
    <property type="component" value="Unassembled WGS sequence"/>
</dbReference>
<keyword evidence="3" id="KW-1185">Reference proteome</keyword>
<sequence>MEDIIFLRKPAITTSSSLRPKAHLTRDKTLVLGEKTDTKTQAHLKYSRSTATKQGLTSSHPMSDFHKSSSEPVLNYKPKIIPTEPLITEASKPMSRAKIIPVEPKIIPTEPVVDPPDQGASVVVPLPTAEVSLKKADAVPQSILKNRTTPSVKSAKPLFTEKVKEEIIMPLHVPLDEDFGDVDMRIPNQQPATLHPVFLSARQPPTLHHSPPEQQLSPNFAFGSWLTPAEIQASSSVKVEESSPVFRTPSPSSPISPPSESPPSPVDSPISPPLDSPASPPPVLDTESPASPPQSVYAKSFRSSPIAIPTSRIYQNASPEVSHVHCSLYKTRAVEELDNSQVCRSSRTRTRSREGIDNADDMKDFLNSGFDSDLDSSYEDER</sequence>
<dbReference type="EMBL" id="CAXITT010001133">
    <property type="protein sequence ID" value="CAL1547994.1"/>
    <property type="molecule type" value="Genomic_DNA"/>
</dbReference>
<feature type="compositionally biased region" description="Pro residues" evidence="1">
    <location>
        <begin position="251"/>
        <end position="283"/>
    </location>
</feature>
<name>A0AAV2ILI9_LYMST</name>
<organism evidence="2 3">
    <name type="scientific">Lymnaea stagnalis</name>
    <name type="common">Great pond snail</name>
    <name type="synonym">Helix stagnalis</name>
    <dbReference type="NCBI Taxonomy" id="6523"/>
    <lineage>
        <taxon>Eukaryota</taxon>
        <taxon>Metazoa</taxon>
        <taxon>Spiralia</taxon>
        <taxon>Lophotrochozoa</taxon>
        <taxon>Mollusca</taxon>
        <taxon>Gastropoda</taxon>
        <taxon>Heterobranchia</taxon>
        <taxon>Euthyneura</taxon>
        <taxon>Panpulmonata</taxon>
        <taxon>Hygrophila</taxon>
        <taxon>Lymnaeoidea</taxon>
        <taxon>Lymnaeidae</taxon>
        <taxon>Lymnaea</taxon>
    </lineage>
</organism>
<feature type="compositionally biased region" description="Polar residues" evidence="1">
    <location>
        <begin position="48"/>
        <end position="61"/>
    </location>
</feature>
<feature type="compositionally biased region" description="Basic and acidic residues" evidence="1">
    <location>
        <begin position="351"/>
        <end position="364"/>
    </location>
</feature>
<feature type="region of interest" description="Disordered" evidence="1">
    <location>
        <begin position="337"/>
        <end position="382"/>
    </location>
</feature>
<evidence type="ECO:0000313" key="2">
    <source>
        <dbReference type="EMBL" id="CAL1547994.1"/>
    </source>
</evidence>
<feature type="region of interest" description="Disordered" evidence="1">
    <location>
        <begin position="236"/>
        <end position="302"/>
    </location>
</feature>
<accession>A0AAV2ILI9</accession>